<keyword evidence="1" id="KW-0418">Kinase</keyword>
<accession>A0ABP7LRV8</accession>
<protein>
    <recommendedName>
        <fullName evidence="2">Histidine kinase/HSP90-like ATPase domain-containing protein</fullName>
    </recommendedName>
</protein>
<evidence type="ECO:0000256" key="1">
    <source>
        <dbReference type="ARBA" id="ARBA00022527"/>
    </source>
</evidence>
<dbReference type="CDD" id="cd16936">
    <property type="entry name" value="HATPase_RsbW-like"/>
    <property type="match status" value="1"/>
</dbReference>
<dbReference type="SUPFAM" id="SSF55874">
    <property type="entry name" value="ATPase domain of HSP90 chaperone/DNA topoisomerase II/histidine kinase"/>
    <property type="match status" value="1"/>
</dbReference>
<dbReference type="EMBL" id="BAAAZA010000058">
    <property type="protein sequence ID" value="GAA3904837.1"/>
    <property type="molecule type" value="Genomic_DNA"/>
</dbReference>
<keyword evidence="1" id="KW-0808">Transferase</keyword>
<dbReference type="Pfam" id="PF13581">
    <property type="entry name" value="HATPase_c_2"/>
    <property type="match status" value="1"/>
</dbReference>
<evidence type="ECO:0000313" key="3">
    <source>
        <dbReference type="EMBL" id="GAA3904837.1"/>
    </source>
</evidence>
<organism evidence="3 4">
    <name type="scientific">Streptomyces lannensis</name>
    <dbReference type="NCBI Taxonomy" id="766498"/>
    <lineage>
        <taxon>Bacteria</taxon>
        <taxon>Bacillati</taxon>
        <taxon>Actinomycetota</taxon>
        <taxon>Actinomycetes</taxon>
        <taxon>Kitasatosporales</taxon>
        <taxon>Streptomycetaceae</taxon>
        <taxon>Streptomyces</taxon>
    </lineage>
</organism>
<dbReference type="PANTHER" id="PTHR35526">
    <property type="entry name" value="ANTI-SIGMA-F FACTOR RSBW-RELATED"/>
    <property type="match status" value="1"/>
</dbReference>
<gene>
    <name evidence="3" type="ORF">GCM10022207_87720</name>
</gene>
<comment type="caution">
    <text evidence="3">The sequence shown here is derived from an EMBL/GenBank/DDBJ whole genome shotgun (WGS) entry which is preliminary data.</text>
</comment>
<dbReference type="InterPro" id="IPR036890">
    <property type="entry name" value="HATPase_C_sf"/>
</dbReference>
<keyword evidence="4" id="KW-1185">Reference proteome</keyword>
<dbReference type="InterPro" id="IPR003594">
    <property type="entry name" value="HATPase_dom"/>
</dbReference>
<reference evidence="4" key="1">
    <citation type="journal article" date="2019" name="Int. J. Syst. Evol. Microbiol.">
        <title>The Global Catalogue of Microorganisms (GCM) 10K type strain sequencing project: providing services to taxonomists for standard genome sequencing and annotation.</title>
        <authorList>
            <consortium name="The Broad Institute Genomics Platform"/>
            <consortium name="The Broad Institute Genome Sequencing Center for Infectious Disease"/>
            <person name="Wu L."/>
            <person name="Ma J."/>
        </authorList>
    </citation>
    <scope>NUCLEOTIDE SEQUENCE [LARGE SCALE GENOMIC DNA]</scope>
    <source>
        <strain evidence="4">JCM 16578</strain>
    </source>
</reference>
<proteinExistence type="predicted"/>
<name>A0ABP7LRV8_9ACTN</name>
<dbReference type="Gene3D" id="3.30.565.10">
    <property type="entry name" value="Histidine kinase-like ATPase, C-terminal domain"/>
    <property type="match status" value="1"/>
</dbReference>
<evidence type="ECO:0000259" key="2">
    <source>
        <dbReference type="Pfam" id="PF13581"/>
    </source>
</evidence>
<dbReference type="RefSeq" id="WP_345554331.1">
    <property type="nucleotide sequence ID" value="NZ_BAAAZA010000058.1"/>
</dbReference>
<evidence type="ECO:0000313" key="4">
    <source>
        <dbReference type="Proteomes" id="UP001501563"/>
    </source>
</evidence>
<dbReference type="Proteomes" id="UP001501563">
    <property type="component" value="Unassembled WGS sequence"/>
</dbReference>
<dbReference type="InterPro" id="IPR050267">
    <property type="entry name" value="Anti-sigma-factor_SerPK"/>
</dbReference>
<sequence length="145" mass="15479">MSRHRLVARLRRDRRAPSQARRVLARLTPTGCTIADTAALLLSEAVSNAVLHSDGADITVAVTREAGGTIVGAVFDTDPRMGPGARVTHLRQAEAAESDVCLENGRGLDLMDMLASSWGVSPVGGRGKWVWFQLEATCDWASVPA</sequence>
<feature type="domain" description="Histidine kinase/HSP90-like ATPase" evidence="2">
    <location>
        <begin position="10"/>
        <end position="133"/>
    </location>
</feature>
<dbReference type="PANTHER" id="PTHR35526:SF3">
    <property type="entry name" value="ANTI-SIGMA-F FACTOR RSBW"/>
    <property type="match status" value="1"/>
</dbReference>
<keyword evidence="1" id="KW-0723">Serine/threonine-protein kinase</keyword>